<dbReference type="RefSeq" id="XP_011773458.1">
    <property type="nucleotide sequence ID" value="XM_011775156.1"/>
</dbReference>
<dbReference type="Proteomes" id="UP000002316">
    <property type="component" value="Chromosome 5"/>
</dbReference>
<evidence type="ECO:0000313" key="2">
    <source>
        <dbReference type="EMBL" id="CBH11171.1"/>
    </source>
</evidence>
<proteinExistence type="predicted"/>
<dbReference type="EMBL" id="FN554968">
    <property type="protein sequence ID" value="CBH11171.1"/>
    <property type="molecule type" value="Genomic_DNA"/>
</dbReference>
<protein>
    <submittedName>
        <fullName evidence="2">Uncharacterized protein</fullName>
    </submittedName>
</protein>
<evidence type="ECO:0000313" key="3">
    <source>
        <dbReference type="Proteomes" id="UP000002316"/>
    </source>
</evidence>
<accession>C9ZP43</accession>
<organism evidence="2 3">
    <name type="scientific">Trypanosoma brucei gambiense (strain MHOM/CI/86/DAL972)</name>
    <dbReference type="NCBI Taxonomy" id="679716"/>
    <lineage>
        <taxon>Eukaryota</taxon>
        <taxon>Discoba</taxon>
        <taxon>Euglenozoa</taxon>
        <taxon>Kinetoplastea</taxon>
        <taxon>Metakinetoplastina</taxon>
        <taxon>Trypanosomatida</taxon>
        <taxon>Trypanosomatidae</taxon>
        <taxon>Trypanosoma</taxon>
    </lineage>
</organism>
<reference evidence="3" key="1">
    <citation type="journal article" date="2010" name="PLoS Negl. Trop. Dis.">
        <title>The genome sequence of Trypanosoma brucei gambiense, causative agent of chronic human african trypanosomiasis.</title>
        <authorList>
            <person name="Jackson A.P."/>
            <person name="Sanders M."/>
            <person name="Berry A."/>
            <person name="McQuillan J."/>
            <person name="Aslett M.A."/>
            <person name="Quail M.A."/>
            <person name="Chukualim B."/>
            <person name="Capewell P."/>
            <person name="MacLeod A."/>
            <person name="Melville S.E."/>
            <person name="Gibson W."/>
            <person name="Barry J.D."/>
            <person name="Berriman M."/>
            <person name="Hertz-Fowler C."/>
        </authorList>
    </citation>
    <scope>NUCLEOTIDE SEQUENCE [LARGE SCALE GENOMIC DNA]</scope>
    <source>
        <strain evidence="3">MHOM/CI/86/DAL972</strain>
    </source>
</reference>
<gene>
    <name evidence="2" type="ORF">TbgDal_V3090</name>
</gene>
<evidence type="ECO:0000256" key="1">
    <source>
        <dbReference type="SAM" id="MobiDB-lite"/>
    </source>
</evidence>
<dbReference type="AlphaFoldDB" id="C9ZP43"/>
<dbReference type="KEGG" id="tbg:TbgDal_V3090"/>
<feature type="region of interest" description="Disordered" evidence="1">
    <location>
        <begin position="31"/>
        <end position="54"/>
    </location>
</feature>
<dbReference type="GeneID" id="23861303"/>
<name>C9ZP43_TRYB9</name>
<sequence>MRTTRPSEDCLSPTPPHQVCTFPNWITSPHLARAKRPTDISPPTRRRPGGVVRRNAFNDAGVKRKMQVRCFLMANPGCRHRRLSFFGRPSFPFPKNFHPP</sequence>